<name>A0A942Z4L7_9BACI</name>
<reference evidence="1 2" key="1">
    <citation type="submission" date="2021-05" db="EMBL/GenBank/DDBJ databases">
        <title>Novel Bacillus species.</title>
        <authorList>
            <person name="Liu G."/>
        </authorList>
    </citation>
    <scope>NUCLEOTIDE SEQUENCE [LARGE SCALE GENOMIC DNA]</scope>
    <source>
        <strain evidence="1 2">FJAT-49682</strain>
    </source>
</reference>
<accession>A0A942Z4L7</accession>
<dbReference type="EMBL" id="JAGYPN010000001">
    <property type="protein sequence ID" value="MBS4221926.1"/>
    <property type="molecule type" value="Genomic_DNA"/>
</dbReference>
<gene>
    <name evidence="1" type="ORF">KHA91_04065</name>
</gene>
<dbReference type="Proteomes" id="UP000676456">
    <property type="component" value="Unassembled WGS sequence"/>
</dbReference>
<evidence type="ECO:0000313" key="2">
    <source>
        <dbReference type="Proteomes" id="UP000676456"/>
    </source>
</evidence>
<organism evidence="1 2">
    <name type="scientific">Lederbergia citrea</name>
    <dbReference type="NCBI Taxonomy" id="2833581"/>
    <lineage>
        <taxon>Bacteria</taxon>
        <taxon>Bacillati</taxon>
        <taxon>Bacillota</taxon>
        <taxon>Bacilli</taxon>
        <taxon>Bacillales</taxon>
        <taxon>Bacillaceae</taxon>
        <taxon>Lederbergia</taxon>
    </lineage>
</organism>
<evidence type="ECO:0000313" key="1">
    <source>
        <dbReference type="EMBL" id="MBS4221926.1"/>
    </source>
</evidence>
<keyword evidence="1" id="KW-0808">Transferase</keyword>
<protein>
    <submittedName>
        <fullName evidence="1">Branched-chain amino acid aminotransferase</fullName>
    </submittedName>
</protein>
<dbReference type="AlphaFoldDB" id="A0A942Z4L7"/>
<dbReference type="RefSeq" id="WP_213096909.1">
    <property type="nucleotide sequence ID" value="NZ_JAGYPH010000001.1"/>
</dbReference>
<dbReference type="GO" id="GO:0008483">
    <property type="term" value="F:transaminase activity"/>
    <property type="evidence" value="ECO:0007669"/>
    <property type="project" value="UniProtKB-KW"/>
</dbReference>
<keyword evidence="2" id="KW-1185">Reference proteome</keyword>
<keyword evidence="1" id="KW-0032">Aminotransferase</keyword>
<comment type="caution">
    <text evidence="1">The sequence shown here is derived from an EMBL/GenBank/DDBJ whole genome shotgun (WGS) entry which is preliminary data.</text>
</comment>
<proteinExistence type="predicted"/>
<sequence>MLNKQMQDYILELLNTMEKHPDLQEKKIDLFKEEKEYVEKNRLISDENITIEVKDAGSRFSDAYIERSDKETEDLIAKEDSHFLHQPIAYLNAHKSEFIYVESKWFDIIGVDAISLEADDVFEVYSVLFGLKLKKKYELTLRSYLANHLHGEDVKFNILFNDDGIWDMNIALNYIDGFHEELSIGEAYCLIYQFLFNLVEAIENE</sequence>